<dbReference type="GO" id="GO:0005635">
    <property type="term" value="C:nuclear envelope"/>
    <property type="evidence" value="ECO:0007669"/>
    <property type="project" value="UniProtKB-ARBA"/>
</dbReference>
<proteinExistence type="predicted"/>
<dbReference type="EMBL" id="JBJQND010000005">
    <property type="protein sequence ID" value="KAL3876672.1"/>
    <property type="molecule type" value="Genomic_DNA"/>
</dbReference>
<feature type="region of interest" description="Disordered" evidence="7">
    <location>
        <begin position="177"/>
        <end position="310"/>
    </location>
</feature>
<feature type="coiled-coil region" evidence="6">
    <location>
        <begin position="498"/>
        <end position="554"/>
    </location>
</feature>
<feature type="compositionally biased region" description="Low complexity" evidence="7">
    <location>
        <begin position="206"/>
        <end position="216"/>
    </location>
</feature>
<feature type="compositionally biased region" description="Low complexity" evidence="7">
    <location>
        <begin position="177"/>
        <end position="188"/>
    </location>
</feature>
<keyword evidence="5 8" id="KW-0472">Membrane</keyword>
<feature type="compositionally biased region" description="Basic and acidic residues" evidence="7">
    <location>
        <begin position="259"/>
        <end position="273"/>
    </location>
</feature>
<feature type="compositionally biased region" description="Basic and acidic residues" evidence="7">
    <location>
        <begin position="190"/>
        <end position="205"/>
    </location>
</feature>
<evidence type="ECO:0000256" key="6">
    <source>
        <dbReference type="SAM" id="Coils"/>
    </source>
</evidence>
<dbReference type="Gene3D" id="2.60.120.260">
    <property type="entry name" value="Galactose-binding domain-like"/>
    <property type="match status" value="1"/>
</dbReference>
<evidence type="ECO:0000256" key="4">
    <source>
        <dbReference type="ARBA" id="ARBA00023054"/>
    </source>
</evidence>
<comment type="subcellular location">
    <subcellularLocation>
        <location evidence="1">Membrane</location>
    </subcellularLocation>
</comment>
<accession>A0ABD3WS96</accession>
<protein>
    <recommendedName>
        <fullName evidence="9">SUN domain-containing protein</fullName>
    </recommendedName>
</protein>
<feature type="transmembrane region" description="Helical" evidence="8">
    <location>
        <begin position="372"/>
        <end position="394"/>
    </location>
</feature>
<dbReference type="GO" id="GO:0016020">
    <property type="term" value="C:membrane"/>
    <property type="evidence" value="ECO:0007669"/>
    <property type="project" value="UniProtKB-SubCell"/>
</dbReference>
<dbReference type="InterPro" id="IPR012919">
    <property type="entry name" value="SUN_dom"/>
</dbReference>
<name>A0ABD3WS96_SINWO</name>
<dbReference type="Pfam" id="PF07738">
    <property type="entry name" value="Sad1_UNC"/>
    <property type="match status" value="1"/>
</dbReference>
<reference evidence="10 11" key="1">
    <citation type="submission" date="2024-11" db="EMBL/GenBank/DDBJ databases">
        <title>Chromosome-level genome assembly of the freshwater bivalve Anodonta woodiana.</title>
        <authorList>
            <person name="Chen X."/>
        </authorList>
    </citation>
    <scope>NUCLEOTIDE SEQUENCE [LARGE SCALE GENOMIC DNA]</scope>
    <source>
        <strain evidence="10">MN2024</strain>
        <tissue evidence="10">Gills</tissue>
    </source>
</reference>
<keyword evidence="11" id="KW-1185">Reference proteome</keyword>
<dbReference type="PROSITE" id="PS51469">
    <property type="entry name" value="SUN"/>
    <property type="match status" value="1"/>
</dbReference>
<evidence type="ECO:0000313" key="10">
    <source>
        <dbReference type="EMBL" id="KAL3876672.1"/>
    </source>
</evidence>
<keyword evidence="2 8" id="KW-0812">Transmembrane</keyword>
<dbReference type="InterPro" id="IPR045119">
    <property type="entry name" value="SUN1-5"/>
</dbReference>
<feature type="domain" description="SUN" evidence="9">
    <location>
        <begin position="684"/>
        <end position="844"/>
    </location>
</feature>
<dbReference type="AlphaFoldDB" id="A0ABD3WS96"/>
<evidence type="ECO:0000256" key="3">
    <source>
        <dbReference type="ARBA" id="ARBA00022989"/>
    </source>
</evidence>
<evidence type="ECO:0000259" key="9">
    <source>
        <dbReference type="PROSITE" id="PS51469"/>
    </source>
</evidence>
<evidence type="ECO:0000256" key="7">
    <source>
        <dbReference type="SAM" id="MobiDB-lite"/>
    </source>
</evidence>
<evidence type="ECO:0000256" key="8">
    <source>
        <dbReference type="SAM" id="Phobius"/>
    </source>
</evidence>
<dbReference type="PANTHER" id="PTHR12911">
    <property type="entry name" value="SAD1/UNC-84-LIKE PROTEIN-RELATED"/>
    <property type="match status" value="1"/>
</dbReference>
<gene>
    <name evidence="10" type="ORF">ACJMK2_034477</name>
</gene>
<keyword evidence="3 8" id="KW-1133">Transmembrane helix</keyword>
<keyword evidence="4 6" id="KW-0175">Coiled coil</keyword>
<organism evidence="10 11">
    <name type="scientific">Sinanodonta woodiana</name>
    <name type="common">Chinese pond mussel</name>
    <name type="synonym">Anodonta woodiana</name>
    <dbReference type="NCBI Taxonomy" id="1069815"/>
    <lineage>
        <taxon>Eukaryota</taxon>
        <taxon>Metazoa</taxon>
        <taxon>Spiralia</taxon>
        <taxon>Lophotrochozoa</taxon>
        <taxon>Mollusca</taxon>
        <taxon>Bivalvia</taxon>
        <taxon>Autobranchia</taxon>
        <taxon>Heteroconchia</taxon>
        <taxon>Palaeoheterodonta</taxon>
        <taxon>Unionida</taxon>
        <taxon>Unionoidea</taxon>
        <taxon>Unionidae</taxon>
        <taxon>Unioninae</taxon>
        <taxon>Sinanodonta</taxon>
    </lineage>
</organism>
<dbReference type="Proteomes" id="UP001634394">
    <property type="component" value="Unassembled WGS sequence"/>
</dbReference>
<evidence type="ECO:0000313" key="11">
    <source>
        <dbReference type="Proteomes" id="UP001634394"/>
    </source>
</evidence>
<evidence type="ECO:0000256" key="2">
    <source>
        <dbReference type="ARBA" id="ARBA00022692"/>
    </source>
</evidence>
<evidence type="ECO:0000256" key="1">
    <source>
        <dbReference type="ARBA" id="ARBA00004370"/>
    </source>
</evidence>
<evidence type="ECO:0000256" key="5">
    <source>
        <dbReference type="ARBA" id="ARBA00023136"/>
    </source>
</evidence>
<comment type="caution">
    <text evidence="10">The sequence shown here is derived from an EMBL/GenBank/DDBJ whole genome shotgun (WGS) entry which is preliminary data.</text>
</comment>
<sequence>MFRKASEVGFVYNIYQSPGTTIKERKTVQTSFVSKSPSFNSSSDSFLVDEEFDIKPKTDYTYARSGSYSPRFLGRKYISPNMSRRRIHALNTSSYTDKEEDERFAEMSDSSEEGSFDYYTYKAVADRGMVLRSGSRLKTVRSVLEGHLAEHDSVASNTITSTNAMSVRNRNVNRNIVDNNYNSNINNSASKKDLTASESRSKSEQSSRTSVSSRSQHSVRKTLVKDFDEADNSDIVDNVQESSSVRKISSREDIEEEVEKGSLEASANKERSAMKSSSQIKHMYGLDSEGEFSDSSSSGKKSRRASRSGSAETVATKTVITTVIETITRITKPVTDPLWRTIGQPVWEKVVKRILMVVGLDVWLLKRGGARWCCMLLPLLLLLPFLFFIGFGSIQRVFAIPVFFTSDSKAESLPVENVENLGSVSLREDVRRILLQLQESNPKHFQASDIEIMINTTLQKELDKFKATLTENQNTQRQEQLNFEGDQSRSFDSIKRLIMNITAEIKKLQINLNFLKDDMQSQSGILKADIAAHVSDLEKKIEALTLDMSQLDKSHQALLLTVKNCCHEDSFYIKTVRDQVDTILAQMMEAHTTGKVQDAFSAWLHAHYVSREALDSRLKVLANELTDQIMDEMKQSRSEETQVYIASNDTGMSEQYVRIIVEDALQKYSADKTGLADFALESAGGSVISTRCSETYYKKTALISVFGIPLWYSSNSPRTVIQPEVHPGECWAFRGSHGYIVIQLSTAIVPTGFTLEHIPKSLSPTGNIDSAPRDFTVLGLQGEIGEGINLGNFSYNQDGKPMQFFPVQIKDPPFFQLVELRILNNHGNLDYTCLYRFRVHGKPYRP</sequence>
<dbReference type="PANTHER" id="PTHR12911:SF8">
    <property type="entry name" value="KLAROID PROTEIN-RELATED"/>
    <property type="match status" value="1"/>
</dbReference>
<dbReference type="FunFam" id="2.60.120.260:FF:000009">
    <property type="entry name" value="SUN domain-containing protein 1 isoform X1"/>
    <property type="match status" value="1"/>
</dbReference>